<keyword evidence="2" id="KW-1185">Reference proteome</keyword>
<evidence type="ECO:0000313" key="1">
    <source>
        <dbReference type="EMBL" id="KAJ3479646.1"/>
    </source>
</evidence>
<dbReference type="EMBL" id="JANAKD010001419">
    <property type="protein sequence ID" value="KAJ3479646.1"/>
    <property type="molecule type" value="Genomic_DNA"/>
</dbReference>
<gene>
    <name evidence="1" type="ORF">NLG97_g8269</name>
</gene>
<sequence>MELMSQRVFWYIQRDTAEKKVAKLGRDVDRCKASDFPSSANLLDVHAKSVELEKAKISQRITALDDKLVNTTASLWSTLEAVAQSKNFHDNGRHDLTPPPSETSSDINLSIDEKLAQMRESLEAAMRNQIAEQSQKLQSEVTAAYETRTAAMQNHFHQESQKLTQMRTNLEVAFNKRVAEESQKLQSNLKDSYEAQITALNKDLSHEKDLSKSLQAELKSLSTKLTAIEAKIDDQVKLSAQLDQIVKQEAFTDLESRVARFEASQPVTRSSKRSTVKDRKVDMDETPAQPLKIDRATVESLYLELEAELQDKIMQFVMQNGEKIVPNERILRVVQPNITSVRTDVQDSLSRIGAGFGDMINKERTIRAGLGVQVKTAAESAAQSASTATHAIETLKTELKAELVEIKAAGDAGHQSTAATVKNQEAQLQNLATLVSSANSERESAQGKLQKSVDALWLRSTNMHAWQENFSTINLFDAIIQHLNNYFMPDHVAVVMDLRTRMANVEGQFADGSNKKRKAVDQGPFPSQSVQRK</sequence>
<proteinExistence type="predicted"/>
<organism evidence="1 2">
    <name type="scientific">Lecanicillium saksenae</name>
    <dbReference type="NCBI Taxonomy" id="468837"/>
    <lineage>
        <taxon>Eukaryota</taxon>
        <taxon>Fungi</taxon>
        <taxon>Dikarya</taxon>
        <taxon>Ascomycota</taxon>
        <taxon>Pezizomycotina</taxon>
        <taxon>Sordariomycetes</taxon>
        <taxon>Hypocreomycetidae</taxon>
        <taxon>Hypocreales</taxon>
        <taxon>Cordycipitaceae</taxon>
        <taxon>Lecanicillium</taxon>
    </lineage>
</organism>
<accession>A0ACC1QN92</accession>
<reference evidence="1" key="1">
    <citation type="submission" date="2022-07" db="EMBL/GenBank/DDBJ databases">
        <title>Genome Sequence of Lecanicillium saksenae.</title>
        <authorList>
            <person name="Buettner E."/>
        </authorList>
    </citation>
    <scope>NUCLEOTIDE SEQUENCE</scope>
    <source>
        <strain evidence="1">VT-O1</strain>
    </source>
</reference>
<evidence type="ECO:0000313" key="2">
    <source>
        <dbReference type="Proteomes" id="UP001148737"/>
    </source>
</evidence>
<name>A0ACC1QN92_9HYPO</name>
<protein>
    <submittedName>
        <fullName evidence="1">Uncharacterized protein</fullName>
    </submittedName>
</protein>
<comment type="caution">
    <text evidence="1">The sequence shown here is derived from an EMBL/GenBank/DDBJ whole genome shotgun (WGS) entry which is preliminary data.</text>
</comment>
<dbReference type="Proteomes" id="UP001148737">
    <property type="component" value="Unassembled WGS sequence"/>
</dbReference>